<dbReference type="SUPFAM" id="SSF82153">
    <property type="entry name" value="FAS1 domain"/>
    <property type="match status" value="4"/>
</dbReference>
<sequence length="628" mass="66844">MFRRANGTMSPDLCYDTCFPSQMTQRSMLPQRTLSSRLLSLVLVVVLSLGLVACDDDDGPGPPPEPPEDPATIAEIVSDSDDFATLLTALQDAGLAETFADEEATFTVFAPNEAAFSPIAVDVLLDQEEALTEVLGYHVIPDTEIAASDLEEGENTVETLSGDELTVVVNDDGVFIEGSEVVETDIEAENGIIHVIDRTLLGNQNLANTAWFVGETGNLYNAVVDAGLAEAFTNAEGWTVFGPNNATFENADLSGFSDEEIQEILQYHVFAEDVVDSGSLLSLLDENDGTVTIETLQGEGLTVAQDGDQIVFNDGQATLDTANLDYTASNGILHVIDGLLLPPSLQEATTIADVVADSDDFSTLLAALQEANLVDALADEEATFTVFAPNNDGFAPINTDVLLGQPDALEAVLGYHVIPDAEIAAADLNEGENTVTTLAGEELTVVVNDDGVFIEGAEVIQTDIEADNGIIHVLDRTLLGNQNLASTAWFVSETNELYNAVVDFGLADAFVNANNWTVFGPNNATFEETDLSGFSEEEVQEVLQYHVFADDAVDSGSLLALLDDNNGEVTIETLQGEDLTITQDGDQIVFNDGDDGPQATLDTANLDYTGSNGILHVIDGLLLPPSFQ</sequence>
<proteinExistence type="predicted"/>
<dbReference type="PANTHER" id="PTHR10900:SF77">
    <property type="entry name" value="FI19380P1"/>
    <property type="match status" value="1"/>
</dbReference>
<feature type="domain" description="FAS1" evidence="1">
    <location>
        <begin position="203"/>
        <end position="340"/>
    </location>
</feature>
<gene>
    <name evidence="2" type="ORF">CRI93_04690</name>
</gene>
<dbReference type="PROSITE" id="PS50213">
    <property type="entry name" value="FAS1"/>
    <property type="match status" value="4"/>
</dbReference>
<evidence type="ECO:0000259" key="1">
    <source>
        <dbReference type="PROSITE" id="PS50213"/>
    </source>
</evidence>
<organism evidence="2 3">
    <name type="scientific">Longimonas halophila</name>
    <dbReference type="NCBI Taxonomy" id="1469170"/>
    <lineage>
        <taxon>Bacteria</taxon>
        <taxon>Pseudomonadati</taxon>
        <taxon>Rhodothermota</taxon>
        <taxon>Rhodothermia</taxon>
        <taxon>Rhodothermales</taxon>
        <taxon>Salisaetaceae</taxon>
        <taxon>Longimonas</taxon>
    </lineage>
</organism>
<dbReference type="SMART" id="SM00554">
    <property type="entry name" value="FAS1"/>
    <property type="match status" value="4"/>
</dbReference>
<feature type="domain" description="FAS1" evidence="1">
    <location>
        <begin position="348"/>
        <end position="478"/>
    </location>
</feature>
<feature type="domain" description="FAS1" evidence="1">
    <location>
        <begin position="70"/>
        <end position="200"/>
    </location>
</feature>
<evidence type="ECO:0000313" key="3">
    <source>
        <dbReference type="Proteomes" id="UP000221024"/>
    </source>
</evidence>
<comment type="caution">
    <text evidence="2">The sequence shown here is derived from an EMBL/GenBank/DDBJ whole genome shotgun (WGS) entry which is preliminary data.</text>
</comment>
<dbReference type="Gene3D" id="2.30.180.10">
    <property type="entry name" value="FAS1 domain"/>
    <property type="match status" value="4"/>
</dbReference>
<dbReference type="InterPro" id="IPR050904">
    <property type="entry name" value="Adhesion/Biosynth-related"/>
</dbReference>
<dbReference type="InterPro" id="IPR036378">
    <property type="entry name" value="FAS1_dom_sf"/>
</dbReference>
<dbReference type="Pfam" id="PF02469">
    <property type="entry name" value="Fasciclin"/>
    <property type="match status" value="4"/>
</dbReference>
<protein>
    <recommendedName>
        <fullName evidence="1">FAS1 domain-containing protein</fullName>
    </recommendedName>
</protein>
<accession>A0A2H3NNT6</accession>
<dbReference type="Proteomes" id="UP000221024">
    <property type="component" value="Unassembled WGS sequence"/>
</dbReference>
<dbReference type="FunFam" id="2.30.180.10:FF:000032">
    <property type="entry name" value="Fasciclin domain-containing protein, putative"/>
    <property type="match status" value="2"/>
</dbReference>
<reference evidence="2 3" key="1">
    <citation type="submission" date="2017-10" db="EMBL/GenBank/DDBJ databases">
        <title>Draft genome of Longimonas halophila.</title>
        <authorList>
            <person name="Goh K.M."/>
            <person name="Shamsir M.S."/>
            <person name="Lim S.W."/>
        </authorList>
    </citation>
    <scope>NUCLEOTIDE SEQUENCE [LARGE SCALE GENOMIC DNA]</scope>
    <source>
        <strain evidence="2 3">KCTC 42399</strain>
    </source>
</reference>
<dbReference type="GO" id="GO:0005615">
    <property type="term" value="C:extracellular space"/>
    <property type="evidence" value="ECO:0007669"/>
    <property type="project" value="TreeGrafter"/>
</dbReference>
<dbReference type="OrthoDB" id="9800666at2"/>
<dbReference type="AlphaFoldDB" id="A0A2H3NNT6"/>
<name>A0A2H3NNT6_9BACT</name>
<dbReference type="PANTHER" id="PTHR10900">
    <property type="entry name" value="PERIOSTIN-RELATED"/>
    <property type="match status" value="1"/>
</dbReference>
<dbReference type="InterPro" id="IPR000782">
    <property type="entry name" value="FAS1_domain"/>
</dbReference>
<dbReference type="EMBL" id="PDEP01000003">
    <property type="protein sequence ID" value="PEN08415.1"/>
    <property type="molecule type" value="Genomic_DNA"/>
</dbReference>
<evidence type="ECO:0000313" key="2">
    <source>
        <dbReference type="EMBL" id="PEN08415.1"/>
    </source>
</evidence>
<keyword evidence="3" id="KW-1185">Reference proteome</keyword>
<feature type="domain" description="FAS1" evidence="1">
    <location>
        <begin position="481"/>
        <end position="622"/>
    </location>
</feature>